<evidence type="ECO:0000313" key="8">
    <source>
        <dbReference type="Proteomes" id="UP000233750"/>
    </source>
</evidence>
<dbReference type="Gene3D" id="1.10.357.10">
    <property type="entry name" value="Tetracycline Repressor, domain 2"/>
    <property type="match status" value="1"/>
</dbReference>
<feature type="DNA-binding region" description="H-T-H motif" evidence="4">
    <location>
        <begin position="34"/>
        <end position="53"/>
    </location>
</feature>
<dbReference type="RefSeq" id="WP_101438361.1">
    <property type="nucleotide sequence ID" value="NZ_JACJHR010000036.1"/>
</dbReference>
<evidence type="ECO:0000256" key="3">
    <source>
        <dbReference type="ARBA" id="ARBA00023163"/>
    </source>
</evidence>
<dbReference type="PRINTS" id="PR00455">
    <property type="entry name" value="HTHTETR"/>
</dbReference>
<reference evidence="7 8" key="1">
    <citation type="submission" date="2017-12" db="EMBL/GenBank/DDBJ databases">
        <title>Sequencing the genomes of 1000 Actinobacteria strains.</title>
        <authorList>
            <person name="Klenk H.-P."/>
        </authorList>
    </citation>
    <scope>NUCLEOTIDE SEQUENCE [LARGE SCALE GENOMIC DNA]</scope>
    <source>
        <strain evidence="7 8">DSM 45165</strain>
    </source>
</reference>
<gene>
    <name evidence="7" type="ORF">ATK30_6093</name>
    <name evidence="6" type="ORF">H5411_24450</name>
</gene>
<protein>
    <submittedName>
        <fullName evidence="7">TetR family transcriptional regulator</fullName>
    </submittedName>
</protein>
<dbReference type="SUPFAM" id="SSF46689">
    <property type="entry name" value="Homeodomain-like"/>
    <property type="match status" value="1"/>
</dbReference>
<evidence type="ECO:0000256" key="4">
    <source>
        <dbReference type="PROSITE-ProRule" id="PRU00335"/>
    </source>
</evidence>
<evidence type="ECO:0000313" key="7">
    <source>
        <dbReference type="EMBL" id="PKV95188.1"/>
    </source>
</evidence>
<evidence type="ECO:0000313" key="9">
    <source>
        <dbReference type="Proteomes" id="UP000550260"/>
    </source>
</evidence>
<accession>A0A2N3WMU9</accession>
<dbReference type="Gene3D" id="1.10.10.60">
    <property type="entry name" value="Homeodomain-like"/>
    <property type="match status" value="1"/>
</dbReference>
<evidence type="ECO:0000256" key="1">
    <source>
        <dbReference type="ARBA" id="ARBA00023015"/>
    </source>
</evidence>
<dbReference type="OrthoDB" id="155497at2"/>
<dbReference type="PANTHER" id="PTHR30055">
    <property type="entry name" value="HTH-TYPE TRANSCRIPTIONAL REGULATOR RUTR"/>
    <property type="match status" value="1"/>
</dbReference>
<accession>A0A8E2B4X5</accession>
<keyword evidence="8" id="KW-1185">Reference proteome</keyword>
<evidence type="ECO:0000256" key="2">
    <source>
        <dbReference type="ARBA" id="ARBA00023125"/>
    </source>
</evidence>
<sequence length="208" mass="22450">MELGLREAKKQETRQLISDHATRLFLEQGFEETTIAQVAAAARVAKKTVTNYFARKEDLVLDHQDEFVATLADAVSSRQPGESALAALRRTFEAAVAAKDPVAGFAGQEFSRMIAESPTLSARLRVLHEQRERALADALADAVGSSRSDIIVRTAAGLLGAVHHILFQRIEELTLAGRPVDEVAETVAAEAAQAFDLLEPSLGNYAVA</sequence>
<dbReference type="AlphaFoldDB" id="A0A2N3WMU9"/>
<evidence type="ECO:0000313" key="6">
    <source>
        <dbReference type="EMBL" id="MBB2502274.1"/>
    </source>
</evidence>
<dbReference type="Pfam" id="PF00440">
    <property type="entry name" value="TetR_N"/>
    <property type="match status" value="1"/>
</dbReference>
<dbReference type="InterPro" id="IPR001647">
    <property type="entry name" value="HTH_TetR"/>
</dbReference>
<dbReference type="Proteomes" id="UP000550260">
    <property type="component" value="Unassembled WGS sequence"/>
</dbReference>
<keyword evidence="3" id="KW-0804">Transcription</keyword>
<dbReference type="EMBL" id="PJMY01000003">
    <property type="protein sequence ID" value="PKV95188.1"/>
    <property type="molecule type" value="Genomic_DNA"/>
</dbReference>
<keyword evidence="1" id="KW-0805">Transcription regulation</keyword>
<reference evidence="6 9" key="2">
    <citation type="submission" date="2020-08" db="EMBL/GenBank/DDBJ databases">
        <title>Amycolatopsis echigonensis JCM 21831.</title>
        <authorList>
            <person name="Tedsree N."/>
            <person name="Kuncharoen N."/>
            <person name="Likhitwitayawuid K."/>
            <person name="Tanasupawat S."/>
        </authorList>
    </citation>
    <scope>NUCLEOTIDE SEQUENCE [LARGE SCALE GENOMIC DNA]</scope>
    <source>
        <strain evidence="6 9">JCM 21831</strain>
    </source>
</reference>
<dbReference type="PANTHER" id="PTHR30055:SF234">
    <property type="entry name" value="HTH-TYPE TRANSCRIPTIONAL REGULATOR BETI"/>
    <property type="match status" value="1"/>
</dbReference>
<keyword evidence="2 4" id="KW-0238">DNA-binding</keyword>
<dbReference type="EMBL" id="JACJHR010000036">
    <property type="protein sequence ID" value="MBB2502274.1"/>
    <property type="molecule type" value="Genomic_DNA"/>
</dbReference>
<proteinExistence type="predicted"/>
<comment type="caution">
    <text evidence="7">The sequence shown here is derived from an EMBL/GenBank/DDBJ whole genome shotgun (WGS) entry which is preliminary data.</text>
</comment>
<dbReference type="Proteomes" id="UP000233750">
    <property type="component" value="Unassembled WGS sequence"/>
</dbReference>
<dbReference type="GO" id="GO:0000976">
    <property type="term" value="F:transcription cis-regulatory region binding"/>
    <property type="evidence" value="ECO:0007669"/>
    <property type="project" value="TreeGrafter"/>
</dbReference>
<name>A0A2N3WMU9_9PSEU</name>
<evidence type="ECO:0000259" key="5">
    <source>
        <dbReference type="PROSITE" id="PS50977"/>
    </source>
</evidence>
<dbReference type="InterPro" id="IPR050109">
    <property type="entry name" value="HTH-type_TetR-like_transc_reg"/>
</dbReference>
<feature type="domain" description="HTH tetR-type" evidence="5">
    <location>
        <begin position="11"/>
        <end position="71"/>
    </location>
</feature>
<dbReference type="PROSITE" id="PS50977">
    <property type="entry name" value="HTH_TETR_2"/>
    <property type="match status" value="1"/>
</dbReference>
<dbReference type="InterPro" id="IPR009057">
    <property type="entry name" value="Homeodomain-like_sf"/>
</dbReference>
<dbReference type="GO" id="GO:0003700">
    <property type="term" value="F:DNA-binding transcription factor activity"/>
    <property type="evidence" value="ECO:0007669"/>
    <property type="project" value="TreeGrafter"/>
</dbReference>
<organism evidence="7 8">
    <name type="scientific">Amycolatopsis echigonensis</name>
    <dbReference type="NCBI Taxonomy" id="2576905"/>
    <lineage>
        <taxon>Bacteria</taxon>
        <taxon>Bacillati</taxon>
        <taxon>Actinomycetota</taxon>
        <taxon>Actinomycetes</taxon>
        <taxon>Pseudonocardiales</taxon>
        <taxon>Pseudonocardiaceae</taxon>
        <taxon>Amycolatopsis</taxon>
    </lineage>
</organism>